<name>A0ABU3Z655_9FIRM</name>
<dbReference type="EMBL" id="JAWJZB010000001">
    <property type="protein sequence ID" value="MDV5087400.1"/>
    <property type="molecule type" value="Genomic_DNA"/>
</dbReference>
<protein>
    <recommendedName>
        <fullName evidence="4">Membrane transporter protein</fullName>
    </recommendedName>
</protein>
<evidence type="ECO:0000313" key="2">
    <source>
        <dbReference type="EMBL" id="MDV5087400.1"/>
    </source>
</evidence>
<feature type="transmembrane region" description="Helical" evidence="1">
    <location>
        <begin position="218"/>
        <end position="238"/>
    </location>
</feature>
<keyword evidence="1" id="KW-0812">Transmembrane</keyword>
<feature type="transmembrane region" description="Helical" evidence="1">
    <location>
        <begin position="244"/>
        <end position="263"/>
    </location>
</feature>
<feature type="transmembrane region" description="Helical" evidence="1">
    <location>
        <begin position="155"/>
        <end position="174"/>
    </location>
</feature>
<feature type="transmembrane region" description="Helical" evidence="1">
    <location>
        <begin position="81"/>
        <end position="110"/>
    </location>
</feature>
<evidence type="ECO:0000313" key="3">
    <source>
        <dbReference type="Proteomes" id="UP001272515"/>
    </source>
</evidence>
<reference evidence="2 3" key="1">
    <citation type="submission" date="2023-10" db="EMBL/GenBank/DDBJ databases">
        <title>Veillonella sp. nov., isolated from a pig farm feces dump.</title>
        <authorList>
            <person name="Chang Y.-H."/>
        </authorList>
    </citation>
    <scope>NUCLEOTIDE SEQUENCE [LARGE SCALE GENOMIC DNA]</scope>
    <source>
        <strain evidence="2 3">YH-vei2233</strain>
    </source>
</reference>
<proteinExistence type="predicted"/>
<keyword evidence="3" id="KW-1185">Reference proteome</keyword>
<gene>
    <name evidence="2" type="ORF">RVY80_00840</name>
</gene>
<keyword evidence="1" id="KW-0472">Membrane</keyword>
<organism evidence="2 3">
    <name type="scientific">Veillonella absiana</name>
    <dbReference type="NCBI Taxonomy" id="3079305"/>
    <lineage>
        <taxon>Bacteria</taxon>
        <taxon>Bacillati</taxon>
        <taxon>Bacillota</taxon>
        <taxon>Negativicutes</taxon>
        <taxon>Veillonellales</taxon>
        <taxon>Veillonellaceae</taxon>
        <taxon>Veillonella</taxon>
    </lineage>
</organism>
<feature type="transmembrane region" description="Helical" evidence="1">
    <location>
        <begin position="275"/>
        <end position="296"/>
    </location>
</feature>
<keyword evidence="1" id="KW-1133">Transmembrane helix</keyword>
<feature type="transmembrane region" description="Helical" evidence="1">
    <location>
        <begin position="28"/>
        <end position="56"/>
    </location>
</feature>
<dbReference type="RefSeq" id="WP_317329254.1">
    <property type="nucleotide sequence ID" value="NZ_JAWJZA010000010.1"/>
</dbReference>
<evidence type="ECO:0008006" key="4">
    <source>
        <dbReference type="Google" id="ProtNLM"/>
    </source>
</evidence>
<dbReference type="Proteomes" id="UP001272515">
    <property type="component" value="Unassembled WGS sequence"/>
</dbReference>
<accession>A0ABU3Z655</accession>
<evidence type="ECO:0000256" key="1">
    <source>
        <dbReference type="SAM" id="Phobius"/>
    </source>
</evidence>
<sequence>MELLFLLLPFFLLGLAVAGISRISGVAMSMIIVPALLIWGATPLDVISFMLLFVLYNNFTVATQNVRLDFKSLTFFPKWKALIPVLITLALTFTWPAAGVAFFIACFILEISAVVYKGIPSAERPATSEVTTHIVLASVLAAVGALLVPFISNDIYFGLAGLAILVLTGFAWYAGEHRDAFRGTWGYIWTIFNFFLGAFGVEASYYPSGLTRTFTSKLDSMIPIITVVAGFAGIMVVFTTQEMFSIPAFVAALGAAIGVRLFGVYEFSKRGSFSYLAIAVAVLAVISLYLVSPVPFGFEQFNTLLEAPAQ</sequence>
<comment type="caution">
    <text evidence="2">The sequence shown here is derived from an EMBL/GenBank/DDBJ whole genome shotgun (WGS) entry which is preliminary data.</text>
</comment>
<feature type="transmembrane region" description="Helical" evidence="1">
    <location>
        <begin position="186"/>
        <end position="206"/>
    </location>
</feature>
<feature type="transmembrane region" description="Helical" evidence="1">
    <location>
        <begin position="130"/>
        <end position="148"/>
    </location>
</feature>